<evidence type="ECO:0000313" key="3">
    <source>
        <dbReference type="Proteomes" id="UP001159363"/>
    </source>
</evidence>
<gene>
    <name evidence="2" type="ORF">PR048_022269</name>
</gene>
<feature type="region of interest" description="Disordered" evidence="1">
    <location>
        <begin position="1"/>
        <end position="109"/>
    </location>
</feature>
<proteinExistence type="predicted"/>
<organism evidence="2 3">
    <name type="scientific">Dryococelus australis</name>
    <dbReference type="NCBI Taxonomy" id="614101"/>
    <lineage>
        <taxon>Eukaryota</taxon>
        <taxon>Metazoa</taxon>
        <taxon>Ecdysozoa</taxon>
        <taxon>Arthropoda</taxon>
        <taxon>Hexapoda</taxon>
        <taxon>Insecta</taxon>
        <taxon>Pterygota</taxon>
        <taxon>Neoptera</taxon>
        <taxon>Polyneoptera</taxon>
        <taxon>Phasmatodea</taxon>
        <taxon>Verophasmatodea</taxon>
        <taxon>Anareolatae</taxon>
        <taxon>Phasmatidae</taxon>
        <taxon>Eurycanthinae</taxon>
        <taxon>Dryococelus</taxon>
    </lineage>
</organism>
<dbReference type="Proteomes" id="UP001159363">
    <property type="component" value="Chromosome 7"/>
</dbReference>
<evidence type="ECO:0000256" key="1">
    <source>
        <dbReference type="SAM" id="MobiDB-lite"/>
    </source>
</evidence>
<name>A0ABQ9H0L1_9NEOP</name>
<evidence type="ECO:0000313" key="2">
    <source>
        <dbReference type="EMBL" id="KAJ8877811.1"/>
    </source>
</evidence>
<keyword evidence="3" id="KW-1185">Reference proteome</keyword>
<comment type="caution">
    <text evidence="2">The sequence shown here is derived from an EMBL/GenBank/DDBJ whole genome shotgun (WGS) entry which is preliminary data.</text>
</comment>
<reference evidence="2 3" key="1">
    <citation type="submission" date="2023-02" db="EMBL/GenBank/DDBJ databases">
        <title>LHISI_Scaffold_Assembly.</title>
        <authorList>
            <person name="Stuart O.P."/>
            <person name="Cleave R."/>
            <person name="Magrath M.J.L."/>
            <person name="Mikheyev A.S."/>
        </authorList>
    </citation>
    <scope>NUCLEOTIDE SEQUENCE [LARGE SCALE GENOMIC DNA]</scope>
    <source>
        <strain evidence="2">Daus_M_001</strain>
        <tissue evidence="2">Leg muscle</tissue>
    </source>
</reference>
<sequence length="249" mass="27401">MESCRFAGGPVLSERDTRASLPAGAGGRGGPRGHRREQLVAHPRQAPHLRHDELGARQPGVPGAGDPQAHDHNRGHLGPPPADPPPTTTTTTIHPSHDTGTHSTLTNSSDRQLNADISYASLELPRLFERRGWKLVLTSAMLSRDNFPHEIAFTTPRAKPGDAITSPHFKGWVRSGDVARVGHGCRKHEPASHCNTASHPSWFEKQKKKKSVYNRCVLKKIDFSPAWSQSVLYHAGRLCPYFKMGSNYK</sequence>
<feature type="compositionally biased region" description="Pro residues" evidence="1">
    <location>
        <begin position="78"/>
        <end position="87"/>
    </location>
</feature>
<protein>
    <submittedName>
        <fullName evidence="2">Uncharacterized protein</fullName>
    </submittedName>
</protein>
<accession>A0ABQ9H0L1</accession>
<dbReference type="EMBL" id="JARBHB010000008">
    <property type="protein sequence ID" value="KAJ8877811.1"/>
    <property type="molecule type" value="Genomic_DNA"/>
</dbReference>